<evidence type="ECO:0000256" key="1">
    <source>
        <dbReference type="SAM" id="Phobius"/>
    </source>
</evidence>
<accession>A0A084XXZ3</accession>
<dbReference type="EMBL" id="JDSS02000030">
    <property type="protein sequence ID" value="KFB67337.1"/>
    <property type="molecule type" value="Genomic_DNA"/>
</dbReference>
<keyword evidence="1" id="KW-0812">Transmembrane</keyword>
<keyword evidence="1" id="KW-0472">Membrane</keyword>
<dbReference type="AlphaFoldDB" id="A0A084XXZ3"/>
<reference evidence="2 3" key="1">
    <citation type="submission" date="2014-07" db="EMBL/GenBank/DDBJ databases">
        <title>Expanding our view of genomic diversity in Candidatus Accumulibacter clades.</title>
        <authorList>
            <person name="Skennerton C.T."/>
            <person name="Barr J.J."/>
            <person name="Slater F.R."/>
            <person name="Bond P.L."/>
            <person name="Tyson G.W."/>
        </authorList>
    </citation>
    <scope>NUCLEOTIDE SEQUENCE [LARGE SCALE GENOMIC DNA]</scope>
    <source>
        <strain evidence="3">SK-01</strain>
    </source>
</reference>
<sequence>MALRVDQQHVVPAVGNMAPAEEHIMLAVYLLVAATAGIVGGAGGLLCVAVVQLLELGVGAGTAGGESGGKLLHGRDHGRGVAHADDVVAHPFEVIVNIFAARFDDRCQCTFGGLLQGVAGDQGDDRQQQRNGSNCRQNRLEEQFRAQFHVDVPIASAMSCLAASKSKPSAFASAACSSACQSRSGSSARQAAMAAALPPSAASSSGSRAAIAGGIGPSGRAAAAVVAGLAEPSTACRLARIRSIDCTSCWRIALPDLLSISWSGSPARRNCSSAAARSWSSVMPSVPVRPLKACTTCLAAA</sequence>
<dbReference type="Proteomes" id="UP000019812">
    <property type="component" value="Unassembled WGS sequence"/>
</dbReference>
<proteinExistence type="predicted"/>
<keyword evidence="1" id="KW-1133">Transmembrane helix</keyword>
<feature type="transmembrane region" description="Helical" evidence="1">
    <location>
        <begin position="26"/>
        <end position="51"/>
    </location>
</feature>
<evidence type="ECO:0000313" key="3">
    <source>
        <dbReference type="Proteomes" id="UP000019812"/>
    </source>
</evidence>
<organism evidence="2 3">
    <name type="scientific">Candidatus Accumulibacter vicinus</name>
    <dbReference type="NCBI Taxonomy" id="2954382"/>
    <lineage>
        <taxon>Bacteria</taxon>
        <taxon>Pseudomonadati</taxon>
        <taxon>Pseudomonadota</taxon>
        <taxon>Betaproteobacteria</taxon>
        <taxon>Candidatus Accumulibacter</taxon>
    </lineage>
</organism>
<protein>
    <submittedName>
        <fullName evidence="2">Uncharacterized protein</fullName>
    </submittedName>
</protein>
<comment type="caution">
    <text evidence="2">The sequence shown here is derived from an EMBL/GenBank/DDBJ whole genome shotgun (WGS) entry which is preliminary data.</text>
</comment>
<gene>
    <name evidence="2" type="ORF">CAPSK01_003255</name>
</gene>
<evidence type="ECO:0000313" key="2">
    <source>
        <dbReference type="EMBL" id="KFB67337.1"/>
    </source>
</evidence>
<name>A0A084XXZ3_9PROT</name>